<gene>
    <name evidence="2" type="ORF">AV274_4124</name>
</gene>
<protein>
    <submittedName>
        <fullName evidence="2">Cysteine protease family C45</fullName>
    </submittedName>
</protein>
<comment type="caution">
    <text evidence="2">The sequence shown here is derived from an EMBL/GenBank/DDBJ whole genome shotgun (WGS) entry which is preliminary data.</text>
</comment>
<dbReference type="PANTHER" id="PTHR34180">
    <property type="entry name" value="PEPTIDASE C45"/>
    <property type="match status" value="1"/>
</dbReference>
<keyword evidence="3" id="KW-1185">Reference proteome</keyword>
<keyword evidence="2" id="KW-0645">Protease</keyword>
<dbReference type="GO" id="GO:0006508">
    <property type="term" value="P:proteolysis"/>
    <property type="evidence" value="ECO:0007669"/>
    <property type="project" value="UniProtKB-KW"/>
</dbReference>
<accession>A0A196SD13</accession>
<reference evidence="2 3" key="1">
    <citation type="submission" date="2016-05" db="EMBL/GenBank/DDBJ databases">
        <title>Nuclear genome of Blastocystis sp. subtype 1 NandII.</title>
        <authorList>
            <person name="Gentekaki E."/>
            <person name="Curtis B."/>
            <person name="Stairs C."/>
            <person name="Eme L."/>
            <person name="Herman E."/>
            <person name="Klimes V."/>
            <person name="Arias M.C."/>
            <person name="Elias M."/>
            <person name="Hilliou F."/>
            <person name="Klute M."/>
            <person name="Malik S.-B."/>
            <person name="Pightling A."/>
            <person name="Rachubinski R."/>
            <person name="Salas D."/>
            <person name="Schlacht A."/>
            <person name="Suga H."/>
            <person name="Archibald J."/>
            <person name="Ball S.G."/>
            <person name="Clark G."/>
            <person name="Dacks J."/>
            <person name="Van Der Giezen M."/>
            <person name="Tsaousis A."/>
            <person name="Roger A."/>
        </authorList>
    </citation>
    <scope>NUCLEOTIDE SEQUENCE [LARGE SCALE GENOMIC DNA]</scope>
    <source>
        <strain evidence="3">ATCC 50177 / NandII</strain>
    </source>
</reference>
<proteinExistence type="predicted"/>
<dbReference type="NCBIfam" id="NF040521">
    <property type="entry name" value="C45_proenzyme"/>
    <property type="match status" value="1"/>
</dbReference>
<sequence>MQKKLIPFYNTPEGKKWFDHFVDTNTRVFPDYMEELHGMADGSSTPFYQLFLNMLQEEFGYVVPSEFKFTPASHCSDYILKTEDNSIIVHNEDGSGMIDFNKTIIVKEKLYINNKLVSNYTAFTYAAQIPTAAYGWNEHLAFTMNYLMTKTTDTDGVGRVFVGRYLLDAKDIDDAMARLTQYSFAAGHNHQLLDLKTGKLLDLEVAPFWQYGVFVSTPGRPHWHANSYNVVNADDVGLPNSIARDERAAEMKVPENLKEMIDVLGDTKHPTWPIYNDTTLNTVVFDWKTRTLTIFIGNPKDNHVYMTMPF</sequence>
<dbReference type="STRING" id="478820.A0A196SD13"/>
<dbReference type="Proteomes" id="UP000078348">
    <property type="component" value="Unassembled WGS sequence"/>
</dbReference>
<dbReference type="InterPro" id="IPR047801">
    <property type="entry name" value="Peptidase_C45"/>
</dbReference>
<feature type="domain" description="Peptidase C45 hydrolase" evidence="1">
    <location>
        <begin position="81"/>
        <end position="300"/>
    </location>
</feature>
<dbReference type="PANTHER" id="PTHR34180:SF1">
    <property type="entry name" value="BETA-ALANYL-DOPAMINE_CARCININE HYDROLASE"/>
    <property type="match status" value="1"/>
</dbReference>
<dbReference type="Gene3D" id="3.60.60.10">
    <property type="entry name" value="Penicillin V Acylase, Chain A"/>
    <property type="match status" value="1"/>
</dbReference>
<name>A0A196SD13_BLAHN</name>
<dbReference type="InterPro" id="IPR047794">
    <property type="entry name" value="C45_proenzyme-like"/>
</dbReference>
<dbReference type="AlphaFoldDB" id="A0A196SD13"/>
<evidence type="ECO:0000259" key="1">
    <source>
        <dbReference type="Pfam" id="PF03417"/>
    </source>
</evidence>
<dbReference type="OrthoDB" id="189997at2759"/>
<keyword evidence="2" id="KW-0378">Hydrolase</keyword>
<dbReference type="InterPro" id="IPR005079">
    <property type="entry name" value="Peptidase_C45_hydrolase"/>
</dbReference>
<evidence type="ECO:0000313" key="2">
    <source>
        <dbReference type="EMBL" id="OAO14201.1"/>
    </source>
</evidence>
<organism evidence="2 3">
    <name type="scientific">Blastocystis sp. subtype 1 (strain ATCC 50177 / NandII)</name>
    <dbReference type="NCBI Taxonomy" id="478820"/>
    <lineage>
        <taxon>Eukaryota</taxon>
        <taxon>Sar</taxon>
        <taxon>Stramenopiles</taxon>
        <taxon>Bigyra</taxon>
        <taxon>Opalozoa</taxon>
        <taxon>Opalinata</taxon>
        <taxon>Blastocystidae</taxon>
        <taxon>Blastocystis</taxon>
    </lineage>
</organism>
<evidence type="ECO:0000313" key="3">
    <source>
        <dbReference type="Proteomes" id="UP000078348"/>
    </source>
</evidence>
<dbReference type="Pfam" id="PF03417">
    <property type="entry name" value="AAT"/>
    <property type="match status" value="1"/>
</dbReference>
<dbReference type="EMBL" id="LXWW01000281">
    <property type="protein sequence ID" value="OAO14201.1"/>
    <property type="molecule type" value="Genomic_DNA"/>
</dbReference>
<dbReference type="GO" id="GO:0008233">
    <property type="term" value="F:peptidase activity"/>
    <property type="evidence" value="ECO:0007669"/>
    <property type="project" value="UniProtKB-KW"/>
</dbReference>